<dbReference type="PROSITE" id="PS00455">
    <property type="entry name" value="AMP_BINDING"/>
    <property type="match status" value="1"/>
</dbReference>
<dbReference type="EMBL" id="CP136920">
    <property type="protein sequence ID" value="WOO42517.1"/>
    <property type="molecule type" value="Genomic_DNA"/>
</dbReference>
<dbReference type="Gene3D" id="3.30.300.30">
    <property type="match status" value="1"/>
</dbReference>
<dbReference type="KEGG" id="puo:RZN69_05400"/>
<feature type="domain" description="AMP-binding enzyme C-terminal" evidence="2">
    <location>
        <begin position="419"/>
        <end position="495"/>
    </location>
</feature>
<evidence type="ECO:0000313" key="3">
    <source>
        <dbReference type="EMBL" id="WOO42517.1"/>
    </source>
</evidence>
<dbReference type="Pfam" id="PF13193">
    <property type="entry name" value="AMP-binding_C"/>
    <property type="match status" value="1"/>
</dbReference>
<name>A0AAQ3LDG8_9BACT</name>
<accession>A0AAQ3LDG8</accession>
<dbReference type="AlphaFoldDB" id="A0AAQ3LDG8"/>
<dbReference type="PANTHER" id="PTHR43201">
    <property type="entry name" value="ACYL-COA SYNTHETASE"/>
    <property type="match status" value="1"/>
</dbReference>
<dbReference type="Gene3D" id="3.40.50.12780">
    <property type="entry name" value="N-terminal domain of ligase-like"/>
    <property type="match status" value="1"/>
</dbReference>
<evidence type="ECO:0000259" key="1">
    <source>
        <dbReference type="Pfam" id="PF00501"/>
    </source>
</evidence>
<dbReference type="PANTHER" id="PTHR43201:SF32">
    <property type="entry name" value="2-SUCCINYLBENZOATE--COA LIGASE, CHLOROPLASTIC_PEROXISOMAL"/>
    <property type="match status" value="1"/>
</dbReference>
<dbReference type="Pfam" id="PF00501">
    <property type="entry name" value="AMP-binding"/>
    <property type="match status" value="1"/>
</dbReference>
<proteinExistence type="predicted"/>
<dbReference type="GO" id="GO:0006631">
    <property type="term" value="P:fatty acid metabolic process"/>
    <property type="evidence" value="ECO:0007669"/>
    <property type="project" value="TreeGrafter"/>
</dbReference>
<dbReference type="SUPFAM" id="SSF56801">
    <property type="entry name" value="Acetyl-CoA synthetase-like"/>
    <property type="match status" value="1"/>
</dbReference>
<reference evidence="3 4" key="1">
    <citation type="submission" date="2023-10" db="EMBL/GenBank/DDBJ databases">
        <title>Rubellicoccus peritrichatus gen. nov., sp. nov., isolated from an algae of coral reef tank.</title>
        <authorList>
            <person name="Luo J."/>
        </authorList>
    </citation>
    <scope>NUCLEOTIDE SEQUENCE [LARGE SCALE GENOMIC DNA]</scope>
    <source>
        <strain evidence="3 4">CR14</strain>
    </source>
</reference>
<dbReference type="RefSeq" id="WP_317835039.1">
    <property type="nucleotide sequence ID" value="NZ_CP136920.1"/>
</dbReference>
<dbReference type="Proteomes" id="UP001304300">
    <property type="component" value="Chromosome"/>
</dbReference>
<organism evidence="3 4">
    <name type="scientific">Rubellicoccus peritrichatus</name>
    <dbReference type="NCBI Taxonomy" id="3080537"/>
    <lineage>
        <taxon>Bacteria</taxon>
        <taxon>Pseudomonadati</taxon>
        <taxon>Verrucomicrobiota</taxon>
        <taxon>Opitutia</taxon>
        <taxon>Puniceicoccales</taxon>
        <taxon>Cerasicoccaceae</taxon>
        <taxon>Rubellicoccus</taxon>
    </lineage>
</organism>
<dbReference type="InterPro" id="IPR045851">
    <property type="entry name" value="AMP-bd_C_sf"/>
</dbReference>
<dbReference type="InterPro" id="IPR025110">
    <property type="entry name" value="AMP-bd_C"/>
</dbReference>
<dbReference type="GO" id="GO:0031956">
    <property type="term" value="F:medium-chain fatty acid-CoA ligase activity"/>
    <property type="evidence" value="ECO:0007669"/>
    <property type="project" value="TreeGrafter"/>
</dbReference>
<dbReference type="InterPro" id="IPR000873">
    <property type="entry name" value="AMP-dep_synth/lig_dom"/>
</dbReference>
<evidence type="ECO:0000259" key="2">
    <source>
        <dbReference type="Pfam" id="PF13193"/>
    </source>
</evidence>
<evidence type="ECO:0000313" key="4">
    <source>
        <dbReference type="Proteomes" id="UP001304300"/>
    </source>
</evidence>
<gene>
    <name evidence="3" type="ORF">RZN69_05400</name>
</gene>
<dbReference type="InterPro" id="IPR020845">
    <property type="entry name" value="AMP-binding_CS"/>
</dbReference>
<protein>
    <submittedName>
        <fullName evidence="3">Class I adenylate-forming enzyme family protein</fullName>
    </submittedName>
</protein>
<feature type="domain" description="AMP-dependent synthetase/ligase" evidence="1">
    <location>
        <begin position="10"/>
        <end position="369"/>
    </location>
</feature>
<sequence length="511" mass="56554">MTVLQEAIDQSLSREAKRIALYHGEQAYRIGELKDQSLKMAAGLIQQGLEVGDRVGFMLPNCPEALITTLASYNQGLVIVPINYRFQANDASKFIDQVEPKLLVYHVDKEPVVTELKQRYSEIKYFCVGDQSAVETEHSPAFETLPGNDLLEAASGIPEDHPALILFTSGSTGIPKGVVHSQRTVFEAFDSARQIFDFNEEDVVLVGKSISHAGGLQTQLFPAFAAGSQIVLATNPSPAEAVAIIQRHKVTEYAMLASNFLDFVEFMEAHHEGLPSLRKCIASGDAVPHDLHERFKKLFGWEALEGCGMTEVGTYYSVNPLYGKRKWGSIGLPAPNMQVRVVQSDDKTAAVNETGELMVKSPTNTIGYWNNPEATKRLFSDGWLHTGDLGYADEDGYFWFVSRKKLLIVRRGSNISPVEIENVLDEHPLIHATVVVGVPDDRDGEVPVACIASMEDTNRPVESELREFVAPQLAAYKLPKHYLFLSELPQTATGKFDRHELEEMAGEAFAK</sequence>
<dbReference type="InterPro" id="IPR042099">
    <property type="entry name" value="ANL_N_sf"/>
</dbReference>
<keyword evidence="4" id="KW-1185">Reference proteome</keyword>